<sequence length="405" mass="43935">MRFRITIRKKGVPDETRIVEAPSRFDVYSQIRNEGGLVTSIEERRRFSLGALARFNISIGAGVERQEVIRTAKNLSAMLTAGLSISRALSVIERQSSNKRLKTIVTGLSESIRKGSSFHEALALYPKVFPELFVAMARAGEESGSLTEALTAVALQMERSEELVRKIRGAMIYPAIVITAVIIVAILMLIYVVPTLTKTFISLGVEVPLATRVIVAISSFVVAHLSLTALSFVALLVGSILFIRSRPGGVLVLFVALHMPVISELVRETYSARASRTLSSLLSAGVPVLEALSITKEVVHARVFAQVIGEAEVHVRKGELLSTAFAEHTKLYPILMGEMLSVGEETGKVAEMLKQIAEFYETDVAEKTKDLSTVIEPILMLVIGAVVGVFAVSIIAPIYSLSSAI</sequence>
<dbReference type="GO" id="GO:0009306">
    <property type="term" value="P:protein secretion"/>
    <property type="evidence" value="ECO:0007669"/>
    <property type="project" value="InterPro"/>
</dbReference>
<evidence type="ECO:0000313" key="12">
    <source>
        <dbReference type="EMBL" id="OGG62032.1"/>
    </source>
</evidence>
<dbReference type="PANTHER" id="PTHR30012">
    <property type="entry name" value="GENERAL SECRETION PATHWAY PROTEIN"/>
    <property type="match status" value="1"/>
</dbReference>
<feature type="domain" description="Type II secretion system protein GspF" evidence="11">
    <location>
        <begin position="275"/>
        <end position="397"/>
    </location>
</feature>
<comment type="caution">
    <text evidence="12">The sequence shown here is derived from an EMBL/GenBank/DDBJ whole genome shotgun (WGS) entry which is preliminary data.</text>
</comment>
<dbReference type="EMBL" id="MFLI01000014">
    <property type="protein sequence ID" value="OGG62032.1"/>
    <property type="molecule type" value="Genomic_DNA"/>
</dbReference>
<evidence type="ECO:0000313" key="13">
    <source>
        <dbReference type="Proteomes" id="UP000178532"/>
    </source>
</evidence>
<keyword evidence="3 9" id="KW-0813">Transport</keyword>
<keyword evidence="4" id="KW-1003">Cell membrane</keyword>
<evidence type="ECO:0000256" key="10">
    <source>
        <dbReference type="SAM" id="Phobius"/>
    </source>
</evidence>
<dbReference type="GO" id="GO:0005886">
    <property type="term" value="C:plasma membrane"/>
    <property type="evidence" value="ECO:0007669"/>
    <property type="project" value="UniProtKB-SubCell"/>
</dbReference>
<dbReference type="PRINTS" id="PR00812">
    <property type="entry name" value="BCTERIALGSPF"/>
</dbReference>
<reference evidence="12 13" key="1">
    <citation type="journal article" date="2016" name="Nat. Commun.">
        <title>Thousands of microbial genomes shed light on interconnected biogeochemical processes in an aquifer system.</title>
        <authorList>
            <person name="Anantharaman K."/>
            <person name="Brown C.T."/>
            <person name="Hug L.A."/>
            <person name="Sharon I."/>
            <person name="Castelle C.J."/>
            <person name="Probst A.J."/>
            <person name="Thomas B.C."/>
            <person name="Singh A."/>
            <person name="Wilkins M.J."/>
            <person name="Karaoz U."/>
            <person name="Brodie E.L."/>
            <person name="Williams K.H."/>
            <person name="Hubbard S.S."/>
            <person name="Banfield J.F."/>
        </authorList>
    </citation>
    <scope>NUCLEOTIDE SEQUENCE [LARGE SCALE GENOMIC DNA]</scope>
</reference>
<keyword evidence="5" id="KW-0997">Cell inner membrane</keyword>
<feature type="transmembrane region" description="Helical" evidence="10">
    <location>
        <begin position="378"/>
        <end position="399"/>
    </location>
</feature>
<dbReference type="STRING" id="1798495.A3C19_02860"/>
<evidence type="ECO:0000256" key="6">
    <source>
        <dbReference type="ARBA" id="ARBA00022692"/>
    </source>
</evidence>
<dbReference type="FunFam" id="1.20.81.30:FF:000001">
    <property type="entry name" value="Type II secretion system protein F"/>
    <property type="match status" value="2"/>
</dbReference>
<organism evidence="12 13">
    <name type="scientific">Candidatus Kaiserbacteria bacterium RIFCSPHIGHO2_02_FULL_54_22</name>
    <dbReference type="NCBI Taxonomy" id="1798495"/>
    <lineage>
        <taxon>Bacteria</taxon>
        <taxon>Candidatus Kaiseribacteriota</taxon>
    </lineage>
</organism>
<dbReference type="Pfam" id="PF00482">
    <property type="entry name" value="T2SSF"/>
    <property type="match status" value="2"/>
</dbReference>
<keyword evidence="7 10" id="KW-1133">Transmembrane helix</keyword>
<protein>
    <recommendedName>
        <fullName evidence="11">Type II secretion system protein GspF domain-containing protein</fullName>
    </recommendedName>
</protein>
<dbReference type="AlphaFoldDB" id="A0A1F6DLZ6"/>
<evidence type="ECO:0000256" key="8">
    <source>
        <dbReference type="ARBA" id="ARBA00023136"/>
    </source>
</evidence>
<keyword evidence="8 10" id="KW-0472">Membrane</keyword>
<comment type="similarity">
    <text evidence="2 9">Belongs to the GSP F family.</text>
</comment>
<accession>A0A1F6DLZ6</accession>
<feature type="transmembrane region" description="Helical" evidence="10">
    <location>
        <begin position="213"/>
        <end position="243"/>
    </location>
</feature>
<dbReference type="InterPro" id="IPR042094">
    <property type="entry name" value="T2SS_GspF_sf"/>
</dbReference>
<gene>
    <name evidence="12" type="ORF">A3C19_02860</name>
</gene>
<feature type="transmembrane region" description="Helical" evidence="10">
    <location>
        <begin position="172"/>
        <end position="193"/>
    </location>
</feature>
<feature type="domain" description="Type II secretion system protein GspF" evidence="11">
    <location>
        <begin position="73"/>
        <end position="194"/>
    </location>
</feature>
<evidence type="ECO:0000256" key="1">
    <source>
        <dbReference type="ARBA" id="ARBA00004429"/>
    </source>
</evidence>
<dbReference type="Proteomes" id="UP000178532">
    <property type="component" value="Unassembled WGS sequence"/>
</dbReference>
<evidence type="ECO:0000256" key="9">
    <source>
        <dbReference type="RuleBase" id="RU003923"/>
    </source>
</evidence>
<evidence type="ECO:0000259" key="11">
    <source>
        <dbReference type="Pfam" id="PF00482"/>
    </source>
</evidence>
<dbReference type="InterPro" id="IPR001992">
    <property type="entry name" value="T2SS_GspF/T4SS_PilC_CS"/>
</dbReference>
<dbReference type="Gene3D" id="1.20.81.30">
    <property type="entry name" value="Type II secretion system (T2SS), domain F"/>
    <property type="match status" value="2"/>
</dbReference>
<name>A0A1F6DLZ6_9BACT</name>
<keyword evidence="6 9" id="KW-0812">Transmembrane</keyword>
<evidence type="ECO:0000256" key="4">
    <source>
        <dbReference type="ARBA" id="ARBA00022475"/>
    </source>
</evidence>
<evidence type="ECO:0000256" key="7">
    <source>
        <dbReference type="ARBA" id="ARBA00022989"/>
    </source>
</evidence>
<evidence type="ECO:0000256" key="2">
    <source>
        <dbReference type="ARBA" id="ARBA00005745"/>
    </source>
</evidence>
<comment type="subcellular location">
    <subcellularLocation>
        <location evidence="1">Cell inner membrane</location>
        <topology evidence="1">Multi-pass membrane protein</topology>
    </subcellularLocation>
    <subcellularLocation>
        <location evidence="9">Cell membrane</location>
        <topology evidence="9">Multi-pass membrane protein</topology>
    </subcellularLocation>
</comment>
<evidence type="ECO:0000256" key="3">
    <source>
        <dbReference type="ARBA" id="ARBA00022448"/>
    </source>
</evidence>
<dbReference type="PROSITE" id="PS00874">
    <property type="entry name" value="T2SP_F"/>
    <property type="match status" value="1"/>
</dbReference>
<dbReference type="InterPro" id="IPR003004">
    <property type="entry name" value="GspF/PilC"/>
</dbReference>
<dbReference type="InterPro" id="IPR018076">
    <property type="entry name" value="T2SS_GspF_dom"/>
</dbReference>
<proteinExistence type="inferred from homology"/>
<evidence type="ECO:0000256" key="5">
    <source>
        <dbReference type="ARBA" id="ARBA00022519"/>
    </source>
</evidence>
<dbReference type="PANTHER" id="PTHR30012:SF0">
    <property type="entry name" value="TYPE II SECRETION SYSTEM PROTEIN F-RELATED"/>
    <property type="match status" value="1"/>
</dbReference>